<evidence type="ECO:0000256" key="2">
    <source>
        <dbReference type="SAM" id="Phobius"/>
    </source>
</evidence>
<feature type="region of interest" description="Disordered" evidence="1">
    <location>
        <begin position="207"/>
        <end position="340"/>
    </location>
</feature>
<feature type="compositionally biased region" description="Pro residues" evidence="1">
    <location>
        <begin position="215"/>
        <end position="340"/>
    </location>
</feature>
<dbReference type="Proteomes" id="UP000794436">
    <property type="component" value="Unassembled WGS sequence"/>
</dbReference>
<dbReference type="AlphaFoldDB" id="A0A8K1F9R0"/>
<accession>A0A8K1F9R0</accession>
<dbReference type="PROSITE" id="PS51257">
    <property type="entry name" value="PROKAR_LIPOPROTEIN"/>
    <property type="match status" value="1"/>
</dbReference>
<feature type="chain" id="PRO_5035436732" evidence="3">
    <location>
        <begin position="18"/>
        <end position="497"/>
    </location>
</feature>
<feature type="signal peptide" evidence="3">
    <location>
        <begin position="1"/>
        <end position="17"/>
    </location>
</feature>
<comment type="caution">
    <text evidence="4">The sequence shown here is derived from an EMBL/GenBank/DDBJ whole genome shotgun (WGS) entry which is preliminary data.</text>
</comment>
<proteinExistence type="predicted"/>
<dbReference type="OrthoDB" id="167204at2759"/>
<keyword evidence="2" id="KW-0472">Membrane</keyword>
<feature type="transmembrane region" description="Helical" evidence="2">
    <location>
        <begin position="453"/>
        <end position="474"/>
    </location>
</feature>
<protein>
    <submittedName>
        <fullName evidence="4">Uncharacterized protein</fullName>
    </submittedName>
</protein>
<keyword evidence="2" id="KW-0812">Transmembrane</keyword>
<evidence type="ECO:0000256" key="1">
    <source>
        <dbReference type="SAM" id="MobiDB-lite"/>
    </source>
</evidence>
<sequence length="497" mass="48531">MKLTAIFLSVAASAVSAQSCDKVSVVGDGTFCIQGPVCSGTASNPGGKACPKVGDTAVSDCFPSHPSYNKATGKCTAPVPADCKPISSGAWGCVWDLSKLPTPGPTTPAPPTPSPTTPAPAGCTKVSVVGDGTYCIQGPVCSGTSSNPGGKLCPKVGDTAISDCFPTHPSYNKATGKCTAPVPADCKPLSSGAWGCLWDLSKLPTPGPTTSAPVTPGPTTPAPVTPAPTTPAPVTPAPTTPAPVTPAPTTPAPVTPAPTTPAPVTPAPTTPAPVTPAPTTPAPVTPAPTTPAPVTPAPTTPAPVTPAPTTPAPVTPAPTTPAPVTPAPTTPAPVTPAPTTPAPPAGCTKVSVVGDGTFCIQGPVCSGTSSNPGGKLCPKVGDTAVSDCYPTHPSYNKATGKCTAPVPADCKPLNSGSWDCVWDLSKLPPSPAKAATTFSAAGAATGGGSSSGAVVGIVAAVAAIAVAVVGVVMYKKRQTQSQRDATFALQLSPSERV</sequence>
<keyword evidence="2" id="KW-1133">Transmembrane helix</keyword>
<keyword evidence="5" id="KW-1185">Reference proteome</keyword>
<evidence type="ECO:0000313" key="4">
    <source>
        <dbReference type="EMBL" id="TMW55485.1"/>
    </source>
</evidence>
<reference evidence="4" key="1">
    <citation type="submission" date="2019-03" db="EMBL/GenBank/DDBJ databases">
        <title>Long read genome sequence of the mycoparasitic Pythium oligandrum ATCC 38472 isolated from sugarbeet rhizosphere.</title>
        <authorList>
            <person name="Gaulin E."/>
        </authorList>
    </citation>
    <scope>NUCLEOTIDE SEQUENCE</scope>
    <source>
        <strain evidence="4">ATCC 38472_TT</strain>
    </source>
</reference>
<evidence type="ECO:0000256" key="3">
    <source>
        <dbReference type="SAM" id="SignalP"/>
    </source>
</evidence>
<dbReference type="EMBL" id="SPLM01000147">
    <property type="protein sequence ID" value="TMW55485.1"/>
    <property type="molecule type" value="Genomic_DNA"/>
</dbReference>
<gene>
    <name evidence="4" type="ORF">Poli38472_010367</name>
</gene>
<evidence type="ECO:0000313" key="5">
    <source>
        <dbReference type="Proteomes" id="UP000794436"/>
    </source>
</evidence>
<name>A0A8K1F9R0_PYTOL</name>
<keyword evidence="3" id="KW-0732">Signal</keyword>
<organism evidence="4 5">
    <name type="scientific">Pythium oligandrum</name>
    <name type="common">Mycoparasitic fungus</name>
    <dbReference type="NCBI Taxonomy" id="41045"/>
    <lineage>
        <taxon>Eukaryota</taxon>
        <taxon>Sar</taxon>
        <taxon>Stramenopiles</taxon>
        <taxon>Oomycota</taxon>
        <taxon>Peronosporomycetes</taxon>
        <taxon>Pythiales</taxon>
        <taxon>Pythiaceae</taxon>
        <taxon>Pythium</taxon>
    </lineage>
</organism>